<evidence type="ECO:0000256" key="4">
    <source>
        <dbReference type="ARBA" id="ARBA00022692"/>
    </source>
</evidence>
<dbReference type="PANTHER" id="PTHR12815">
    <property type="entry name" value="SORTING AND ASSEMBLY MACHINERY SAMM50 PROTEIN FAMILY MEMBER"/>
    <property type="match status" value="1"/>
</dbReference>
<dbReference type="Pfam" id="PF01103">
    <property type="entry name" value="Omp85"/>
    <property type="match status" value="1"/>
</dbReference>
<reference evidence="7" key="1">
    <citation type="submission" date="2020-12" db="EMBL/GenBank/DDBJ databases">
        <title>Metabolic potential, ecology and presence of endohyphal bacteria is reflected in genomic diversity of Mucoromycotina.</title>
        <authorList>
            <person name="Muszewska A."/>
            <person name="Okrasinska A."/>
            <person name="Steczkiewicz K."/>
            <person name="Drgas O."/>
            <person name="Orlowska M."/>
            <person name="Perlinska-Lenart U."/>
            <person name="Aleksandrzak-Piekarczyk T."/>
            <person name="Szatraj K."/>
            <person name="Zielenkiewicz U."/>
            <person name="Pilsyk S."/>
            <person name="Malc E."/>
            <person name="Mieczkowski P."/>
            <person name="Kruszewska J.S."/>
            <person name="Biernat P."/>
            <person name="Pawlowska J."/>
        </authorList>
    </citation>
    <scope>NUCLEOTIDE SEQUENCE</scope>
    <source>
        <strain evidence="7">WA0000051536</strain>
    </source>
</reference>
<feature type="domain" description="Bacterial surface antigen (D15)" evidence="6">
    <location>
        <begin position="143"/>
        <end position="473"/>
    </location>
</feature>
<evidence type="ECO:0000256" key="2">
    <source>
        <dbReference type="ARBA" id="ARBA00010913"/>
    </source>
</evidence>
<keyword evidence="4" id="KW-0812">Transmembrane</keyword>
<dbReference type="InterPro" id="IPR039910">
    <property type="entry name" value="D15-like"/>
</dbReference>
<keyword evidence="3" id="KW-1134">Transmembrane beta strand</keyword>
<comment type="similarity">
    <text evidence="2">Belongs to the SAM50/omp85 family.</text>
</comment>
<proteinExistence type="inferred from homology"/>
<comment type="subcellular location">
    <subcellularLocation>
        <location evidence="1">Mitochondrion outer membrane</location>
        <topology evidence="1">Multi-pass membrane protein</topology>
    </subcellularLocation>
</comment>
<accession>A0A8H7QA29</accession>
<dbReference type="PANTHER" id="PTHR12815:SF18">
    <property type="entry name" value="SORTING AND ASSEMBLY MACHINERY COMPONENT 50 HOMOLOG"/>
    <property type="match status" value="1"/>
</dbReference>
<evidence type="ECO:0000256" key="3">
    <source>
        <dbReference type="ARBA" id="ARBA00022452"/>
    </source>
</evidence>
<dbReference type="Gene3D" id="2.40.160.50">
    <property type="entry name" value="membrane protein fhac: a member of the omp85/tpsb transporter family"/>
    <property type="match status" value="1"/>
</dbReference>
<evidence type="ECO:0000313" key="7">
    <source>
        <dbReference type="EMBL" id="KAG2188305.1"/>
    </source>
</evidence>
<dbReference type="EMBL" id="JAEPRA010000002">
    <property type="protein sequence ID" value="KAG2188305.1"/>
    <property type="molecule type" value="Genomic_DNA"/>
</dbReference>
<evidence type="ECO:0000259" key="6">
    <source>
        <dbReference type="Pfam" id="PF01103"/>
    </source>
</evidence>
<evidence type="ECO:0000256" key="1">
    <source>
        <dbReference type="ARBA" id="ARBA00004374"/>
    </source>
</evidence>
<dbReference type="Proteomes" id="UP000612746">
    <property type="component" value="Unassembled WGS sequence"/>
</dbReference>
<dbReference type="GO" id="GO:0005741">
    <property type="term" value="C:mitochondrial outer membrane"/>
    <property type="evidence" value="ECO:0007669"/>
    <property type="project" value="UniProtKB-SubCell"/>
</dbReference>
<sequence length="474" mass="51551">MEDDKERASASAPPPPSYEEAAFRMFGLLNATASQPGHVHSLRVLGTERTRDSFLKLATSNAFTGMTIADIINDVQHTADRLQRLDIFDSVNVILDTSRDPFAAKDAFDVIFAVKEKSRFFLKTGTEIGNGEGNMNGSITVRNAFGGAEMLETSASFGTRNSSAFQFSLSRPVNASPDARIDVNAHSVVRNNMMFSSHEELVRGVGARFKGLSNWGFHEISYDLSWRTIDRIAENGSLSIRNQAGHSLKSSISHSFVRDRRDDMLLPTKGYYFRFTQELAGVGKIGDTKYLKHEVEASIAHQHGGGEIIRDENGLAKAIAPGIVLSLNVRGGLLATLDDKEANISDKFMLGGPLSIRGFRTCGVGPRDKKDSLGGDAYWATGVSLITPLPKLADKPLRGHVFVNAGSMIPWKTGTSTSDTIKALTASPSVAAGFGIIYRHSVARLELNFCIPLTVARGDMFKRGFQLGLGLNFM</sequence>
<dbReference type="GO" id="GO:0045040">
    <property type="term" value="P:protein insertion into mitochondrial outer membrane"/>
    <property type="evidence" value="ECO:0007669"/>
    <property type="project" value="TreeGrafter"/>
</dbReference>
<dbReference type="AlphaFoldDB" id="A0A8H7QA29"/>
<name>A0A8H7QA29_9FUNG</name>
<evidence type="ECO:0000256" key="5">
    <source>
        <dbReference type="ARBA" id="ARBA00023136"/>
    </source>
</evidence>
<gene>
    <name evidence="7" type="ORF">INT44_001058</name>
</gene>
<protein>
    <recommendedName>
        <fullName evidence="6">Bacterial surface antigen (D15) domain-containing protein</fullName>
    </recommendedName>
</protein>
<evidence type="ECO:0000313" key="8">
    <source>
        <dbReference type="Proteomes" id="UP000612746"/>
    </source>
</evidence>
<keyword evidence="8" id="KW-1185">Reference proteome</keyword>
<organism evidence="7 8">
    <name type="scientific">Umbelopsis vinacea</name>
    <dbReference type="NCBI Taxonomy" id="44442"/>
    <lineage>
        <taxon>Eukaryota</taxon>
        <taxon>Fungi</taxon>
        <taxon>Fungi incertae sedis</taxon>
        <taxon>Mucoromycota</taxon>
        <taxon>Mucoromycotina</taxon>
        <taxon>Umbelopsidomycetes</taxon>
        <taxon>Umbelopsidales</taxon>
        <taxon>Umbelopsidaceae</taxon>
        <taxon>Umbelopsis</taxon>
    </lineage>
</organism>
<comment type="caution">
    <text evidence="7">The sequence shown here is derived from an EMBL/GenBank/DDBJ whole genome shotgun (WGS) entry which is preliminary data.</text>
</comment>
<dbReference type="InterPro" id="IPR000184">
    <property type="entry name" value="Bac_surfAg_D15"/>
</dbReference>
<keyword evidence="5" id="KW-0472">Membrane</keyword>
<dbReference type="OrthoDB" id="1724197at2759"/>